<proteinExistence type="predicted"/>
<evidence type="ECO:0000313" key="5">
    <source>
        <dbReference type="EMBL" id="KAF2456389.1"/>
    </source>
</evidence>
<dbReference type="PANTHER" id="PTHR11839:SF18">
    <property type="entry name" value="NUDIX HYDROLASE DOMAIN-CONTAINING PROTEIN"/>
    <property type="match status" value="1"/>
</dbReference>
<dbReference type="GO" id="GO:0019693">
    <property type="term" value="P:ribose phosphate metabolic process"/>
    <property type="evidence" value="ECO:0007669"/>
    <property type="project" value="TreeGrafter"/>
</dbReference>
<dbReference type="GO" id="GO:0080042">
    <property type="term" value="F:ADP-glucose pyrophosphohydrolase activity"/>
    <property type="evidence" value="ECO:0007669"/>
    <property type="project" value="TreeGrafter"/>
</dbReference>
<protein>
    <recommendedName>
        <fullName evidence="4">Nudix hydrolase domain-containing protein</fullName>
    </recommendedName>
</protein>
<dbReference type="OrthoDB" id="10249920at2759"/>
<keyword evidence="2" id="KW-0378">Hydrolase</keyword>
<dbReference type="InterPro" id="IPR000086">
    <property type="entry name" value="NUDIX_hydrolase_dom"/>
</dbReference>
<evidence type="ECO:0000256" key="1">
    <source>
        <dbReference type="ARBA" id="ARBA00001946"/>
    </source>
</evidence>
<dbReference type="GO" id="GO:0006753">
    <property type="term" value="P:nucleoside phosphate metabolic process"/>
    <property type="evidence" value="ECO:0007669"/>
    <property type="project" value="TreeGrafter"/>
</dbReference>
<dbReference type="SUPFAM" id="SSF55811">
    <property type="entry name" value="Nudix"/>
    <property type="match status" value="1"/>
</dbReference>
<dbReference type="AlphaFoldDB" id="A0A6A6NXE9"/>
<comment type="cofactor">
    <cofactor evidence="1">
        <name>Mg(2+)</name>
        <dbReference type="ChEBI" id="CHEBI:18420"/>
    </cofactor>
</comment>
<dbReference type="EMBL" id="MU001683">
    <property type="protein sequence ID" value="KAF2456389.1"/>
    <property type="molecule type" value="Genomic_DNA"/>
</dbReference>
<feature type="region of interest" description="Disordered" evidence="3">
    <location>
        <begin position="94"/>
        <end position="119"/>
    </location>
</feature>
<feature type="domain" description="Nudix hydrolase" evidence="4">
    <location>
        <begin position="210"/>
        <end position="404"/>
    </location>
</feature>
<dbReference type="PROSITE" id="PS51462">
    <property type="entry name" value="NUDIX"/>
    <property type="match status" value="1"/>
</dbReference>
<evidence type="ECO:0000259" key="4">
    <source>
        <dbReference type="PROSITE" id="PS51462"/>
    </source>
</evidence>
<dbReference type="GO" id="GO:0080041">
    <property type="term" value="F:ADP-ribose pyrophosphohydrolase activity"/>
    <property type="evidence" value="ECO:0007669"/>
    <property type="project" value="TreeGrafter"/>
</dbReference>
<dbReference type="Gene3D" id="3.90.79.10">
    <property type="entry name" value="Nucleoside Triphosphate Pyrophosphohydrolase"/>
    <property type="match status" value="1"/>
</dbReference>
<evidence type="ECO:0000256" key="3">
    <source>
        <dbReference type="SAM" id="MobiDB-lite"/>
    </source>
</evidence>
<sequence length="412" mass="44296">MWIILKPRASTLRSQASEGKSEGSNMKPWRVLRVTTNPTLSSSSPVPLHNQPLLFRYTPHPAVNVKTAHHTPSSPPTSRLYQSSAHLHPANSCRLLTTKGPSTTASMSTSSPTNASPLPSIPLTIPSHLSLTPTDLHSFAPYTSWLRTLTHSLSLQHASPTHPFHAAPYALRHVTVQAVDRFGGGRIGFVKLVAEVANDAGEKLPGAVFLRGGSVAMMLVLSAEDGGDGERGGGRPRRHAPRPDDDKYVLLTVQPRVAAGSLAFAELPAGMLDGGGNFAGAAAREIEEETGLVVRAEELVDMTALALAPAPGGPGGPEDALEREQEQERLRPAMYPSPGACDEFMPVFLHERSVPRAALEEWAGKLTGLREHGEKITVKVVRLAELWREGARDGKTLAAWGLYEGLRREGRI</sequence>
<keyword evidence="6" id="KW-1185">Reference proteome</keyword>
<evidence type="ECO:0000256" key="2">
    <source>
        <dbReference type="ARBA" id="ARBA00022801"/>
    </source>
</evidence>
<reference evidence="5" key="1">
    <citation type="journal article" date="2020" name="Stud. Mycol.">
        <title>101 Dothideomycetes genomes: a test case for predicting lifestyles and emergence of pathogens.</title>
        <authorList>
            <person name="Haridas S."/>
            <person name="Albert R."/>
            <person name="Binder M."/>
            <person name="Bloem J."/>
            <person name="Labutti K."/>
            <person name="Salamov A."/>
            <person name="Andreopoulos B."/>
            <person name="Baker S."/>
            <person name="Barry K."/>
            <person name="Bills G."/>
            <person name="Bluhm B."/>
            <person name="Cannon C."/>
            <person name="Castanera R."/>
            <person name="Culley D."/>
            <person name="Daum C."/>
            <person name="Ezra D."/>
            <person name="Gonzalez J."/>
            <person name="Henrissat B."/>
            <person name="Kuo A."/>
            <person name="Liang C."/>
            <person name="Lipzen A."/>
            <person name="Lutzoni F."/>
            <person name="Magnuson J."/>
            <person name="Mondo S."/>
            <person name="Nolan M."/>
            <person name="Ohm R."/>
            <person name="Pangilinan J."/>
            <person name="Park H.-J."/>
            <person name="Ramirez L."/>
            <person name="Alfaro M."/>
            <person name="Sun H."/>
            <person name="Tritt A."/>
            <person name="Yoshinaga Y."/>
            <person name="Zwiers L.-H."/>
            <person name="Turgeon B."/>
            <person name="Goodwin S."/>
            <person name="Spatafora J."/>
            <person name="Crous P."/>
            <person name="Grigoriev I."/>
        </authorList>
    </citation>
    <scope>NUCLEOTIDE SEQUENCE</scope>
    <source>
        <strain evidence="5">ATCC 16933</strain>
    </source>
</reference>
<dbReference type="Pfam" id="PF00293">
    <property type="entry name" value="NUDIX"/>
    <property type="match status" value="1"/>
</dbReference>
<gene>
    <name evidence="5" type="ORF">BDY21DRAFT_305427</name>
</gene>
<feature type="compositionally biased region" description="Low complexity" evidence="3">
    <location>
        <begin position="101"/>
        <end position="119"/>
    </location>
</feature>
<dbReference type="InterPro" id="IPR015797">
    <property type="entry name" value="NUDIX_hydrolase-like_dom_sf"/>
</dbReference>
<dbReference type="PANTHER" id="PTHR11839">
    <property type="entry name" value="UDP/ADP-SUGAR PYROPHOSPHATASE"/>
    <property type="match status" value="1"/>
</dbReference>
<feature type="region of interest" description="Disordered" evidence="3">
    <location>
        <begin position="225"/>
        <end position="244"/>
    </location>
</feature>
<organism evidence="5 6">
    <name type="scientific">Lineolata rhizophorae</name>
    <dbReference type="NCBI Taxonomy" id="578093"/>
    <lineage>
        <taxon>Eukaryota</taxon>
        <taxon>Fungi</taxon>
        <taxon>Dikarya</taxon>
        <taxon>Ascomycota</taxon>
        <taxon>Pezizomycotina</taxon>
        <taxon>Dothideomycetes</taxon>
        <taxon>Dothideomycetes incertae sedis</taxon>
        <taxon>Lineolatales</taxon>
        <taxon>Lineolataceae</taxon>
        <taxon>Lineolata</taxon>
    </lineage>
</organism>
<dbReference type="Proteomes" id="UP000799766">
    <property type="component" value="Unassembled WGS sequence"/>
</dbReference>
<dbReference type="CDD" id="cd03424">
    <property type="entry name" value="NUDIX_ADPRase_Nudt5_UGPPase_Nudt14"/>
    <property type="match status" value="1"/>
</dbReference>
<accession>A0A6A6NXE9</accession>
<name>A0A6A6NXE9_9PEZI</name>
<evidence type="ECO:0000313" key="6">
    <source>
        <dbReference type="Proteomes" id="UP000799766"/>
    </source>
</evidence>